<dbReference type="Pfam" id="PF00578">
    <property type="entry name" value="AhpC-TSA"/>
    <property type="match status" value="1"/>
</dbReference>
<reference evidence="2 3" key="1">
    <citation type="submission" date="2018-04" db="EMBL/GenBank/DDBJ databases">
        <title>Novel Campyloabacter and Helicobacter Species and Strains.</title>
        <authorList>
            <person name="Mannion A.J."/>
            <person name="Shen Z."/>
            <person name="Fox J.G."/>
        </authorList>
    </citation>
    <scope>NUCLEOTIDE SEQUENCE [LARGE SCALE GENOMIC DNA]</scope>
    <source>
        <strain evidence="2 3">MIT 99-5101</strain>
    </source>
</reference>
<gene>
    <name evidence="2" type="ORF">CQA43_02265</name>
</gene>
<dbReference type="EMBL" id="NXLS01000002">
    <property type="protein sequence ID" value="RDU63669.1"/>
    <property type="molecule type" value="Genomic_DNA"/>
</dbReference>
<dbReference type="GO" id="GO:0016209">
    <property type="term" value="F:antioxidant activity"/>
    <property type="evidence" value="ECO:0007669"/>
    <property type="project" value="InterPro"/>
</dbReference>
<dbReference type="Gene3D" id="3.40.30.10">
    <property type="entry name" value="Glutaredoxin"/>
    <property type="match status" value="1"/>
</dbReference>
<dbReference type="Proteomes" id="UP000256650">
    <property type="component" value="Unassembled WGS sequence"/>
</dbReference>
<dbReference type="PANTHER" id="PTHR42852">
    <property type="entry name" value="THIOL:DISULFIDE INTERCHANGE PROTEIN DSBE"/>
    <property type="match status" value="1"/>
</dbReference>
<feature type="domain" description="Thioredoxin" evidence="1">
    <location>
        <begin position="51"/>
        <end position="205"/>
    </location>
</feature>
<dbReference type="InterPro" id="IPR036249">
    <property type="entry name" value="Thioredoxin-like_sf"/>
</dbReference>
<dbReference type="RefSeq" id="WP_115551000.1">
    <property type="nucleotide sequence ID" value="NZ_CAONBV010000045.1"/>
</dbReference>
<dbReference type="AlphaFoldDB" id="A0A3D8IES2"/>
<accession>A0A3D8IES2</accession>
<evidence type="ECO:0000313" key="2">
    <source>
        <dbReference type="EMBL" id="RDU63669.1"/>
    </source>
</evidence>
<proteinExistence type="predicted"/>
<keyword evidence="3" id="KW-1185">Reference proteome</keyword>
<comment type="caution">
    <text evidence="2">The sequence shown here is derived from an EMBL/GenBank/DDBJ whole genome shotgun (WGS) entry which is preliminary data.</text>
</comment>
<dbReference type="SUPFAM" id="SSF52833">
    <property type="entry name" value="Thioredoxin-like"/>
    <property type="match status" value="1"/>
</dbReference>
<dbReference type="PROSITE" id="PS51257">
    <property type="entry name" value="PROKAR_LIPOPROTEIN"/>
    <property type="match status" value="1"/>
</dbReference>
<dbReference type="InterPro" id="IPR000866">
    <property type="entry name" value="AhpC/TSA"/>
</dbReference>
<organism evidence="2 3">
    <name type="scientific">Helicobacter ganmani</name>
    <dbReference type="NCBI Taxonomy" id="60246"/>
    <lineage>
        <taxon>Bacteria</taxon>
        <taxon>Pseudomonadati</taxon>
        <taxon>Campylobacterota</taxon>
        <taxon>Epsilonproteobacteria</taxon>
        <taxon>Campylobacterales</taxon>
        <taxon>Helicobacteraceae</taxon>
        <taxon>Helicobacter</taxon>
    </lineage>
</organism>
<evidence type="ECO:0000259" key="1">
    <source>
        <dbReference type="PROSITE" id="PS51352"/>
    </source>
</evidence>
<dbReference type="GO" id="GO:0016491">
    <property type="term" value="F:oxidoreductase activity"/>
    <property type="evidence" value="ECO:0007669"/>
    <property type="project" value="InterPro"/>
</dbReference>
<dbReference type="PANTHER" id="PTHR42852:SF13">
    <property type="entry name" value="PROTEIN DIPZ"/>
    <property type="match status" value="1"/>
</dbReference>
<dbReference type="GeneID" id="82535108"/>
<dbReference type="PROSITE" id="PS51352">
    <property type="entry name" value="THIOREDOXIN_2"/>
    <property type="match status" value="1"/>
</dbReference>
<protein>
    <submittedName>
        <fullName evidence="2">TlpA family protein disulfide reductase</fullName>
    </submittedName>
</protein>
<dbReference type="InterPro" id="IPR050553">
    <property type="entry name" value="Thioredoxin_ResA/DsbE_sf"/>
</dbReference>
<sequence length="210" mass="24155">MKWILFSLWIGLCLGFLGCEKQEHQAIQDSIEQKQEILENLVLKSNDDTELIVNQKLPKNQSNFKNIEPKKENIFKNLIITSHHENLKVLLFFTTWCDPCKGILPHLENLKKQFDNQIALYGIPVDDLVGEVENFKGIMQVFSEENKVEIPMILDENRTKLFNALGGLEGVPLIALYDKDGKYIIHYLGAIPEEMIEFDLSQNLAKIKAQ</sequence>
<dbReference type="OrthoDB" id="9813820at2"/>
<name>A0A3D8IES2_9HELI</name>
<dbReference type="InterPro" id="IPR013766">
    <property type="entry name" value="Thioredoxin_domain"/>
</dbReference>
<dbReference type="CDD" id="cd02966">
    <property type="entry name" value="TlpA_like_family"/>
    <property type="match status" value="1"/>
</dbReference>
<evidence type="ECO:0000313" key="3">
    <source>
        <dbReference type="Proteomes" id="UP000256650"/>
    </source>
</evidence>